<dbReference type="EC" id="2.7.13.3" evidence="2"/>
<dbReference type="SUPFAM" id="SSF52172">
    <property type="entry name" value="CheY-like"/>
    <property type="match status" value="2"/>
</dbReference>
<comment type="subunit">
    <text evidence="9">At low DSF concentrations, interacts with RpfF.</text>
</comment>
<evidence type="ECO:0000313" key="16">
    <source>
        <dbReference type="Proteomes" id="UP000199026"/>
    </source>
</evidence>
<dbReference type="AlphaFoldDB" id="A0A1H3H0U6"/>
<dbReference type="Gene3D" id="3.40.50.2300">
    <property type="match status" value="1"/>
</dbReference>
<dbReference type="RefSeq" id="WP_089886976.1">
    <property type="nucleotide sequence ID" value="NZ_CALLJM010000008.1"/>
</dbReference>
<dbReference type="Gene3D" id="3.30.450.20">
    <property type="entry name" value="PAS domain"/>
    <property type="match status" value="1"/>
</dbReference>
<dbReference type="FunFam" id="3.30.565.10:FF:000010">
    <property type="entry name" value="Sensor histidine kinase RcsC"/>
    <property type="match status" value="1"/>
</dbReference>
<dbReference type="PROSITE" id="PS50110">
    <property type="entry name" value="RESPONSE_REGULATORY"/>
    <property type="match status" value="1"/>
</dbReference>
<dbReference type="SMART" id="SM00448">
    <property type="entry name" value="REC"/>
    <property type="match status" value="1"/>
</dbReference>
<dbReference type="PRINTS" id="PR00344">
    <property type="entry name" value="BCTRLSENSOR"/>
</dbReference>
<evidence type="ECO:0000256" key="1">
    <source>
        <dbReference type="ARBA" id="ARBA00000085"/>
    </source>
</evidence>
<dbReference type="PROSITE" id="PS50109">
    <property type="entry name" value="HIS_KIN"/>
    <property type="match status" value="1"/>
</dbReference>
<protein>
    <recommendedName>
        <fullName evidence="10">Sensory/regulatory protein RpfC</fullName>
        <ecNumber evidence="2">2.7.13.3</ecNumber>
    </recommendedName>
</protein>
<dbReference type="PANTHER" id="PTHR45339">
    <property type="entry name" value="HYBRID SIGNAL TRANSDUCTION HISTIDINE KINASE J"/>
    <property type="match status" value="1"/>
</dbReference>
<evidence type="ECO:0000313" key="15">
    <source>
        <dbReference type="EMBL" id="SDY08249.1"/>
    </source>
</evidence>
<dbReference type="InterPro" id="IPR005467">
    <property type="entry name" value="His_kinase_dom"/>
</dbReference>
<dbReference type="Pfam" id="PF00512">
    <property type="entry name" value="HisKA"/>
    <property type="match status" value="1"/>
</dbReference>
<keyword evidence="12" id="KW-0175">Coiled coil</keyword>
<dbReference type="OrthoDB" id="9801651at2"/>
<evidence type="ECO:0000256" key="6">
    <source>
        <dbReference type="ARBA" id="ARBA00022777"/>
    </source>
</evidence>
<dbReference type="EMBL" id="FNPR01000001">
    <property type="protein sequence ID" value="SDY08249.1"/>
    <property type="molecule type" value="Genomic_DNA"/>
</dbReference>
<dbReference type="SUPFAM" id="SSF55874">
    <property type="entry name" value="ATPase domain of HSP90 chaperone/DNA topoisomerase II/histidine kinase"/>
    <property type="match status" value="1"/>
</dbReference>
<dbReference type="Gene3D" id="1.10.287.130">
    <property type="match status" value="1"/>
</dbReference>
<comment type="catalytic activity">
    <reaction evidence="1">
        <text>ATP + protein L-histidine = ADP + protein N-phospho-L-histidine.</text>
        <dbReference type="EC" id="2.7.13.3"/>
    </reaction>
</comment>
<evidence type="ECO:0000256" key="12">
    <source>
        <dbReference type="SAM" id="Coils"/>
    </source>
</evidence>
<evidence type="ECO:0000256" key="11">
    <source>
        <dbReference type="PROSITE-ProRule" id="PRU00169"/>
    </source>
</evidence>
<evidence type="ECO:0000256" key="7">
    <source>
        <dbReference type="ARBA" id="ARBA00022840"/>
    </source>
</evidence>
<dbReference type="InterPro" id="IPR004358">
    <property type="entry name" value="Sig_transdc_His_kin-like_C"/>
</dbReference>
<feature type="modified residue" description="4-aspartylphosphate" evidence="11">
    <location>
        <position position="641"/>
    </location>
</feature>
<dbReference type="STRING" id="576131.SAMN05444486_101106"/>
<dbReference type="InterPro" id="IPR003661">
    <property type="entry name" value="HisK_dim/P_dom"/>
</dbReference>
<dbReference type="SMART" id="SM00387">
    <property type="entry name" value="HATPase_c"/>
    <property type="match status" value="1"/>
</dbReference>
<evidence type="ECO:0000256" key="10">
    <source>
        <dbReference type="ARBA" id="ARBA00068150"/>
    </source>
</evidence>
<evidence type="ECO:0000256" key="2">
    <source>
        <dbReference type="ARBA" id="ARBA00012438"/>
    </source>
</evidence>
<dbReference type="GeneID" id="78122917"/>
<evidence type="ECO:0000256" key="4">
    <source>
        <dbReference type="ARBA" id="ARBA00022679"/>
    </source>
</evidence>
<dbReference type="SMART" id="SM00388">
    <property type="entry name" value="HisKA"/>
    <property type="match status" value="1"/>
</dbReference>
<dbReference type="Proteomes" id="UP000199026">
    <property type="component" value="Unassembled WGS sequence"/>
</dbReference>
<keyword evidence="16" id="KW-1185">Reference proteome</keyword>
<dbReference type="GO" id="GO:0005524">
    <property type="term" value="F:ATP binding"/>
    <property type="evidence" value="ECO:0007669"/>
    <property type="project" value="UniProtKB-KW"/>
</dbReference>
<evidence type="ECO:0000259" key="13">
    <source>
        <dbReference type="PROSITE" id="PS50109"/>
    </source>
</evidence>
<dbReference type="PANTHER" id="PTHR45339:SF5">
    <property type="entry name" value="HISTIDINE KINASE"/>
    <property type="match status" value="1"/>
</dbReference>
<dbReference type="InterPro" id="IPR036097">
    <property type="entry name" value="HisK_dim/P_sf"/>
</dbReference>
<keyword evidence="4" id="KW-0808">Transferase</keyword>
<dbReference type="InterPro" id="IPR011006">
    <property type="entry name" value="CheY-like_superfamily"/>
</dbReference>
<sequence>MSLTGKLTQERRARLAAERLLEQKQAELFAANQKLGAHAKKLSAEIVETRAEVKNVRDENLRVKTDLSIAQKKIEIAERRLWLSIESINDGFAFFNADSQMIIANRAYLWVFDGLEDVAPGVSYVTLLQLLTEEGIVDLEGQAPAAWRATMLSRWQSPAPDPVTIRLWNGEYIKLIDQRGHGGDVVSLALNISETVRYQRELKEARDNAETAARAKSAFLANMSHEIRTPMNGVVGMAELLLETPLDDEQNLFAKTIKNSGEALLVIINDVLDFSKLDAEKMVLQHEAFDFEGALNEVVMLLQPALQDKEVQIIVDYDMFLPTHFIGDVGRLRQVLTNLIGNAVKFTSKGCVLVRVVGVFDPVANKTRLHVSVQDTGIGIPADKQVHVFGEFNQVDDARNRSYEGTGLGLSISQKLIRMMGGEIWVESEEGVGSTFGFKVELATEAQADTSTWKALEGRALVLEPSDLIADTAQKQLSRLGLSAERCATASDAIGALGEDVTVVLADSAMVGYDLLPALDAAGYKGRVVLMSAQLGTYQQQGDNGLDVHELLKPLVTRQLVEKLCLAAPRTEEAASVAADVFEANGEKRKMRILAAEDNKTNQLVFRKMVKALDIDLKFAGNGREAVELYQSFEPDLVFMDISMPEMDGKEATRAIRALEAESGKHVPVLALTAHAMGGDKEEIMSAGMDQFLTKPLRKAEIYAAIGGYQPKGVQPVQADEAAA</sequence>
<evidence type="ECO:0000256" key="8">
    <source>
        <dbReference type="ARBA" id="ARBA00023012"/>
    </source>
</evidence>
<keyword evidence="3 11" id="KW-0597">Phosphoprotein</keyword>
<dbReference type="FunFam" id="1.10.287.130:FF:000002">
    <property type="entry name" value="Two-component osmosensing histidine kinase"/>
    <property type="match status" value="1"/>
</dbReference>
<evidence type="ECO:0000256" key="9">
    <source>
        <dbReference type="ARBA" id="ARBA00064003"/>
    </source>
</evidence>
<dbReference type="CDD" id="cd00082">
    <property type="entry name" value="HisKA"/>
    <property type="match status" value="1"/>
</dbReference>
<feature type="domain" description="Histidine kinase" evidence="13">
    <location>
        <begin position="222"/>
        <end position="444"/>
    </location>
</feature>
<evidence type="ECO:0000259" key="14">
    <source>
        <dbReference type="PROSITE" id="PS50110"/>
    </source>
</evidence>
<evidence type="ECO:0000256" key="5">
    <source>
        <dbReference type="ARBA" id="ARBA00022741"/>
    </source>
</evidence>
<keyword evidence="8" id="KW-0902">Two-component regulatory system</keyword>
<reference evidence="15 16" key="1">
    <citation type="submission" date="2016-10" db="EMBL/GenBank/DDBJ databases">
        <authorList>
            <person name="de Groot N.N."/>
        </authorList>
    </citation>
    <scope>NUCLEOTIDE SEQUENCE [LARGE SCALE GENOMIC DNA]</scope>
    <source>
        <strain evidence="15 16">DSM 24677</strain>
    </source>
</reference>
<evidence type="ECO:0000256" key="3">
    <source>
        <dbReference type="ARBA" id="ARBA00022553"/>
    </source>
</evidence>
<gene>
    <name evidence="15" type="ORF">SAMN05444486_101106</name>
</gene>
<dbReference type="SUPFAM" id="SSF47384">
    <property type="entry name" value="Homodimeric domain of signal transducing histidine kinase"/>
    <property type="match status" value="1"/>
</dbReference>
<keyword evidence="5" id="KW-0547">Nucleotide-binding</keyword>
<dbReference type="Gene3D" id="3.30.565.10">
    <property type="entry name" value="Histidine kinase-like ATPase, C-terminal domain"/>
    <property type="match status" value="1"/>
</dbReference>
<dbReference type="InterPro" id="IPR036890">
    <property type="entry name" value="HATPase_C_sf"/>
</dbReference>
<dbReference type="Pfam" id="PF00072">
    <property type="entry name" value="Response_reg"/>
    <property type="match status" value="1"/>
</dbReference>
<organism evidence="15 16">
    <name type="scientific">Lentibacter algarum</name>
    <dbReference type="NCBI Taxonomy" id="576131"/>
    <lineage>
        <taxon>Bacteria</taxon>
        <taxon>Pseudomonadati</taxon>
        <taxon>Pseudomonadota</taxon>
        <taxon>Alphaproteobacteria</taxon>
        <taxon>Rhodobacterales</taxon>
        <taxon>Roseobacteraceae</taxon>
        <taxon>Lentibacter</taxon>
    </lineage>
</organism>
<dbReference type="Pfam" id="PF02518">
    <property type="entry name" value="HATPase_c"/>
    <property type="match status" value="1"/>
</dbReference>
<keyword evidence="6" id="KW-0418">Kinase</keyword>
<feature type="domain" description="Response regulatory" evidence="14">
    <location>
        <begin position="592"/>
        <end position="710"/>
    </location>
</feature>
<keyword evidence="7" id="KW-0067">ATP-binding</keyword>
<name>A0A1H3H0U6_9RHOB</name>
<dbReference type="CDD" id="cd16922">
    <property type="entry name" value="HATPase_EvgS-ArcB-TorS-like"/>
    <property type="match status" value="1"/>
</dbReference>
<feature type="coiled-coil region" evidence="12">
    <location>
        <begin position="7"/>
        <end position="59"/>
    </location>
</feature>
<dbReference type="InterPro" id="IPR003594">
    <property type="entry name" value="HATPase_dom"/>
</dbReference>
<dbReference type="GO" id="GO:0000155">
    <property type="term" value="F:phosphorelay sensor kinase activity"/>
    <property type="evidence" value="ECO:0007669"/>
    <property type="project" value="InterPro"/>
</dbReference>
<dbReference type="InterPro" id="IPR001789">
    <property type="entry name" value="Sig_transdc_resp-reg_receiver"/>
</dbReference>
<dbReference type="Pfam" id="PF12860">
    <property type="entry name" value="PAS_7"/>
    <property type="match status" value="1"/>
</dbReference>
<accession>A0A1H3H0U6</accession>
<proteinExistence type="predicted"/>
<dbReference type="CDD" id="cd17546">
    <property type="entry name" value="REC_hyHK_CKI1_RcsC-like"/>
    <property type="match status" value="1"/>
</dbReference>